<feature type="domain" description="Amine oxidase" evidence="1">
    <location>
        <begin position="47"/>
        <end position="386"/>
    </location>
</feature>
<dbReference type="InterPro" id="IPR002937">
    <property type="entry name" value="Amino_oxidase"/>
</dbReference>
<protein>
    <submittedName>
        <fullName evidence="3">Polyamine oxidase-like</fullName>
    </submittedName>
</protein>
<dbReference type="Gene3D" id="3.50.50.60">
    <property type="entry name" value="FAD/NAD(P)-binding domain"/>
    <property type="match status" value="1"/>
</dbReference>
<feature type="non-terminal residue" evidence="3">
    <location>
        <position position="398"/>
    </location>
</feature>
<accession>A0ABM0MAX6</accession>
<reference evidence="3" key="1">
    <citation type="submission" date="2025-08" db="UniProtKB">
        <authorList>
            <consortium name="RefSeq"/>
        </authorList>
    </citation>
    <scope>IDENTIFICATION</scope>
    <source>
        <tissue evidence="3">Testes</tissue>
    </source>
</reference>
<dbReference type="SUPFAM" id="SSF51905">
    <property type="entry name" value="FAD/NAD(P)-binding domain"/>
    <property type="match status" value="1"/>
</dbReference>
<proteinExistence type="predicted"/>
<evidence type="ECO:0000313" key="3">
    <source>
        <dbReference type="RefSeq" id="XP_006817167.1"/>
    </source>
</evidence>
<dbReference type="Gene3D" id="3.90.660.10">
    <property type="match status" value="1"/>
</dbReference>
<dbReference type="InterPro" id="IPR050281">
    <property type="entry name" value="Flavin_monoamine_oxidase"/>
</dbReference>
<dbReference type="Pfam" id="PF01593">
    <property type="entry name" value="Amino_oxidase"/>
    <property type="match status" value="1"/>
</dbReference>
<evidence type="ECO:0000259" key="1">
    <source>
        <dbReference type="Pfam" id="PF01593"/>
    </source>
</evidence>
<name>A0ABM0MAX6_SACKO</name>
<dbReference type="PANTHER" id="PTHR10742:SF313">
    <property type="entry name" value="AMINE OXIDASE"/>
    <property type="match status" value="1"/>
</dbReference>
<dbReference type="Proteomes" id="UP000694865">
    <property type="component" value="Unplaced"/>
</dbReference>
<dbReference type="InterPro" id="IPR036188">
    <property type="entry name" value="FAD/NAD-bd_sf"/>
</dbReference>
<dbReference type="PANTHER" id="PTHR10742">
    <property type="entry name" value="FLAVIN MONOAMINE OXIDASE"/>
    <property type="match status" value="1"/>
</dbReference>
<gene>
    <name evidence="3" type="primary">LOC100373364</name>
</gene>
<sequence>MGKWIIPLCEYVVKAIGKWIIPLCEYVVKAIGKWIIPLCEYVVKAIVVEVGANWIQPNNENLNPVVSLAKKYKLKGKPSNWDSIIFRNAEGKNVTREALVVRHQLDKSLDYTHDLALELLENNKSDMSIRAALRLAKWNPRTPIDEVLEYLRVDFEYGGIAYVTSLKSTAVVVNDKDLFVTDQRGYSVLIKKMSNEFMKQGDLRLRYGKVVTAITWTNNSVTVRCQDDSVYTAPFALITFSIGVLQNDVIKFDFPLPTWKMLEIKQFEMALYTKIFLKFPKNATRFWDEQEFILHAHPRRGFYPVWQNLEAPGLFDVGTNILMVTVTGEESKRLEGQNDNVIRSEVMNVLRHMYGDNIPDVEEIMLHRWSRDPLYFGAYSNWPVEVSIGAQKRLQANL</sequence>
<keyword evidence="2" id="KW-1185">Reference proteome</keyword>
<organism evidence="2 3">
    <name type="scientific">Saccoglossus kowalevskii</name>
    <name type="common">Acorn worm</name>
    <dbReference type="NCBI Taxonomy" id="10224"/>
    <lineage>
        <taxon>Eukaryota</taxon>
        <taxon>Metazoa</taxon>
        <taxon>Hemichordata</taxon>
        <taxon>Enteropneusta</taxon>
        <taxon>Harrimaniidae</taxon>
        <taxon>Saccoglossus</taxon>
    </lineage>
</organism>
<dbReference type="SUPFAM" id="SSF54373">
    <property type="entry name" value="FAD-linked reductases, C-terminal domain"/>
    <property type="match status" value="1"/>
</dbReference>
<dbReference type="GeneID" id="100373364"/>
<evidence type="ECO:0000313" key="2">
    <source>
        <dbReference type="Proteomes" id="UP000694865"/>
    </source>
</evidence>
<dbReference type="RefSeq" id="XP_006817167.1">
    <property type="nucleotide sequence ID" value="XM_006817104.1"/>
</dbReference>